<dbReference type="CDD" id="cd07245">
    <property type="entry name" value="VOC_like"/>
    <property type="match status" value="1"/>
</dbReference>
<keyword evidence="5" id="KW-1185">Reference proteome</keyword>
<evidence type="ECO:0000313" key="4">
    <source>
        <dbReference type="EMBL" id="KAK5775978.1"/>
    </source>
</evidence>
<gene>
    <name evidence="4" type="ORF">PVK06_043935</name>
</gene>
<dbReference type="InterPro" id="IPR037523">
    <property type="entry name" value="VOC_core"/>
</dbReference>
<dbReference type="Pfam" id="PF00903">
    <property type="entry name" value="Glyoxalase"/>
    <property type="match status" value="1"/>
</dbReference>
<dbReference type="PANTHER" id="PTHR46142:SF8">
    <property type="entry name" value="EXPRESSED PROTEIN"/>
    <property type="match status" value="1"/>
</dbReference>
<evidence type="ECO:0000259" key="3">
    <source>
        <dbReference type="PROSITE" id="PS51819"/>
    </source>
</evidence>
<dbReference type="Gene3D" id="3.10.180.10">
    <property type="entry name" value="2,3-Dihydroxybiphenyl 1,2-Dioxygenase, domain 1"/>
    <property type="match status" value="1"/>
</dbReference>
<dbReference type="PROSITE" id="PS51819">
    <property type="entry name" value="VOC"/>
    <property type="match status" value="1"/>
</dbReference>
<feature type="compositionally biased region" description="Basic and acidic residues" evidence="2">
    <location>
        <begin position="34"/>
        <end position="43"/>
    </location>
</feature>
<dbReference type="InterPro" id="IPR029068">
    <property type="entry name" value="Glyas_Bleomycin-R_OHBP_Dase"/>
</dbReference>
<proteinExistence type="predicted"/>
<feature type="coiled-coil region" evidence="1">
    <location>
        <begin position="124"/>
        <end position="151"/>
    </location>
</feature>
<dbReference type="PANTHER" id="PTHR46142">
    <property type="match status" value="1"/>
</dbReference>
<dbReference type="EMBL" id="JARKNE010000012">
    <property type="protein sequence ID" value="KAK5775978.1"/>
    <property type="molecule type" value="Genomic_DNA"/>
</dbReference>
<organism evidence="4 5">
    <name type="scientific">Gossypium arboreum</name>
    <name type="common">Tree cotton</name>
    <name type="synonym">Gossypium nanking</name>
    <dbReference type="NCBI Taxonomy" id="29729"/>
    <lineage>
        <taxon>Eukaryota</taxon>
        <taxon>Viridiplantae</taxon>
        <taxon>Streptophyta</taxon>
        <taxon>Embryophyta</taxon>
        <taxon>Tracheophyta</taxon>
        <taxon>Spermatophyta</taxon>
        <taxon>Magnoliopsida</taxon>
        <taxon>eudicotyledons</taxon>
        <taxon>Gunneridae</taxon>
        <taxon>Pentapetalae</taxon>
        <taxon>rosids</taxon>
        <taxon>malvids</taxon>
        <taxon>Malvales</taxon>
        <taxon>Malvaceae</taxon>
        <taxon>Malvoideae</taxon>
        <taxon>Gossypium</taxon>
    </lineage>
</organism>
<dbReference type="Proteomes" id="UP001358586">
    <property type="component" value="Chromosome 12"/>
</dbReference>
<dbReference type="SUPFAM" id="SSF54593">
    <property type="entry name" value="Glyoxalase/Bleomycin resistance protein/Dihydroxybiphenyl dioxygenase"/>
    <property type="match status" value="1"/>
</dbReference>
<dbReference type="InterPro" id="IPR004360">
    <property type="entry name" value="Glyas_Fos-R_dOase_dom"/>
</dbReference>
<feature type="domain" description="VOC" evidence="3">
    <location>
        <begin position="52"/>
        <end position="176"/>
    </location>
</feature>
<reference evidence="4 5" key="1">
    <citation type="submission" date="2023-03" db="EMBL/GenBank/DDBJ databases">
        <title>WGS of Gossypium arboreum.</title>
        <authorList>
            <person name="Yu D."/>
        </authorList>
    </citation>
    <scope>NUCLEOTIDE SEQUENCE [LARGE SCALE GENOMIC DNA]</scope>
    <source>
        <tissue evidence="4">Leaf</tissue>
    </source>
</reference>
<sequence length="270" mass="30756">MVTPRVSAVTQAPFYLIPPLGRKVQQLPRSSQGRKMEEGKEESGAAAPPLLALNHVSRLCRNVKKSIDFYTKVLGFVLVERPRALDFDGAWLFNYGVGIHLVQSKDDDKLPSDTHHLDPMDNHISFQCEDMEEMEQRLKEFNTEYIKRTMEDESGTKIDQLFFNDPDGFMVEICNCENLKLVPAGSMGRIKLPFDRHNPPLDLDCEIPRYLVEEAPPEVKAIISNELQRLSCYFTVLSGVLDGTGSYEHLVYWMVNCVLASTYRSLGYVY</sequence>
<accession>A0ABR0MPT5</accession>
<comment type="caution">
    <text evidence="4">The sequence shown here is derived from an EMBL/GenBank/DDBJ whole genome shotgun (WGS) entry which is preliminary data.</text>
</comment>
<evidence type="ECO:0000313" key="5">
    <source>
        <dbReference type="Proteomes" id="UP001358586"/>
    </source>
</evidence>
<evidence type="ECO:0000256" key="2">
    <source>
        <dbReference type="SAM" id="MobiDB-lite"/>
    </source>
</evidence>
<name>A0ABR0MPT5_GOSAR</name>
<protein>
    <recommendedName>
        <fullName evidence="3">VOC domain-containing protein</fullName>
    </recommendedName>
</protein>
<evidence type="ECO:0000256" key="1">
    <source>
        <dbReference type="SAM" id="Coils"/>
    </source>
</evidence>
<keyword evidence="1" id="KW-0175">Coiled coil</keyword>
<feature type="region of interest" description="Disordered" evidence="2">
    <location>
        <begin position="25"/>
        <end position="45"/>
    </location>
</feature>